<feature type="signal peptide" evidence="1">
    <location>
        <begin position="1"/>
        <end position="22"/>
    </location>
</feature>
<keyword evidence="1" id="KW-0732">Signal</keyword>
<organism evidence="3 4">
    <name type="scientific">Desulfovibrio ferrophilus</name>
    <dbReference type="NCBI Taxonomy" id="241368"/>
    <lineage>
        <taxon>Bacteria</taxon>
        <taxon>Pseudomonadati</taxon>
        <taxon>Thermodesulfobacteriota</taxon>
        <taxon>Desulfovibrionia</taxon>
        <taxon>Desulfovibrionales</taxon>
        <taxon>Desulfovibrionaceae</taxon>
        <taxon>Desulfovibrio</taxon>
    </lineage>
</organism>
<evidence type="ECO:0000313" key="4">
    <source>
        <dbReference type="Proteomes" id="UP000269883"/>
    </source>
</evidence>
<dbReference type="KEGG" id="dfl:DFE_1156"/>
<evidence type="ECO:0000259" key="2">
    <source>
        <dbReference type="Pfam" id="PF04784"/>
    </source>
</evidence>
<evidence type="ECO:0000313" key="3">
    <source>
        <dbReference type="EMBL" id="BBD07882.1"/>
    </source>
</evidence>
<dbReference type="PANTHER" id="PTHR46361:SF3">
    <property type="entry name" value="ELECTRON CARRIER_ PROTEIN DISULFIDE OXIDOREDUCTASE"/>
    <property type="match status" value="1"/>
</dbReference>
<dbReference type="RefSeq" id="WP_232034889.1">
    <property type="nucleotide sequence ID" value="NZ_AP017378.1"/>
</dbReference>
<accession>A0A2Z6AX96</accession>
<name>A0A2Z6AX96_9BACT</name>
<dbReference type="Proteomes" id="UP000269883">
    <property type="component" value="Chromosome"/>
</dbReference>
<dbReference type="InterPro" id="IPR006869">
    <property type="entry name" value="DUF547"/>
</dbReference>
<evidence type="ECO:0000256" key="1">
    <source>
        <dbReference type="SAM" id="SignalP"/>
    </source>
</evidence>
<dbReference type="PANTHER" id="PTHR46361">
    <property type="entry name" value="ELECTRON CARRIER/ PROTEIN DISULFIDE OXIDOREDUCTASE"/>
    <property type="match status" value="1"/>
</dbReference>
<feature type="domain" description="DUF547" evidence="2">
    <location>
        <begin position="72"/>
        <end position="183"/>
    </location>
</feature>
<reference evidence="3 4" key="1">
    <citation type="journal article" date="2018" name="Sci. Adv.">
        <title>Multi-heme cytochromes provide a pathway for survival in energy-limited environments.</title>
        <authorList>
            <person name="Deng X."/>
            <person name="Dohmae N."/>
            <person name="Nealson K.H."/>
            <person name="Hashimoto K."/>
            <person name="Okamoto A."/>
        </authorList>
    </citation>
    <scope>NUCLEOTIDE SEQUENCE [LARGE SCALE GENOMIC DNA]</scope>
    <source>
        <strain evidence="3 4">IS5</strain>
    </source>
</reference>
<protein>
    <recommendedName>
        <fullName evidence="2">DUF547 domain-containing protein</fullName>
    </recommendedName>
</protein>
<gene>
    <name evidence="3" type="ORF">DFE_1156</name>
</gene>
<proteinExistence type="predicted"/>
<sequence length="249" mass="28013">MRGIFVFIVLALMMGGAGGAEAQHPPLVDNTIYAALLDANVSPTGEVDYRALKIREAELDAYLDVLRGINPQSLGQDERFAYWINVYNAFTLKLILSEYPGVESIRDLGGLFSSPWKRKFIVIGGQELHLDNVEKDILIPEFKDPRVHFAINCASKSCPPLLTEPYEGQRLNEQLTERARSFVNDGRNVVLQGEMLSVSRIFKWYGDDFGDVAQYLMRYATGDLAQGMRALGPKVEVRFLDYDWSLNGK</sequence>
<keyword evidence="4" id="KW-1185">Reference proteome</keyword>
<dbReference type="Pfam" id="PF04784">
    <property type="entry name" value="DUF547"/>
    <property type="match status" value="1"/>
</dbReference>
<dbReference type="EMBL" id="AP017378">
    <property type="protein sequence ID" value="BBD07882.1"/>
    <property type="molecule type" value="Genomic_DNA"/>
</dbReference>
<dbReference type="AlphaFoldDB" id="A0A2Z6AX96"/>
<feature type="chain" id="PRO_5016274815" description="DUF547 domain-containing protein" evidence="1">
    <location>
        <begin position="23"/>
        <end position="249"/>
    </location>
</feature>